<dbReference type="Proteomes" id="UP000464657">
    <property type="component" value="Chromosome"/>
</dbReference>
<dbReference type="GO" id="GO:0004197">
    <property type="term" value="F:cysteine-type endopeptidase activity"/>
    <property type="evidence" value="ECO:0007669"/>
    <property type="project" value="InterPro"/>
</dbReference>
<evidence type="ECO:0000259" key="1">
    <source>
        <dbReference type="Pfam" id="PF00656"/>
    </source>
</evidence>
<dbReference type="InterPro" id="IPR029030">
    <property type="entry name" value="Caspase-like_dom_sf"/>
</dbReference>
<evidence type="ECO:0000313" key="2">
    <source>
        <dbReference type="EMBL" id="QHI36697.1"/>
    </source>
</evidence>
<reference evidence="2 3" key="1">
    <citation type="journal article" date="2013" name="Int. J. Syst. Evol. Microbiol.">
        <title>Kordia antarctica sp. nov., isolated from Antarctic seawater.</title>
        <authorList>
            <person name="Baek K."/>
            <person name="Choi A."/>
            <person name="Kang I."/>
            <person name="Lee K."/>
            <person name="Cho J.C."/>
        </authorList>
    </citation>
    <scope>NUCLEOTIDE SEQUENCE [LARGE SCALE GENOMIC DNA]</scope>
    <source>
        <strain evidence="2 3">IMCC3317</strain>
    </source>
</reference>
<feature type="domain" description="Peptidase C14 caspase" evidence="1">
    <location>
        <begin position="2"/>
        <end position="216"/>
    </location>
</feature>
<sequence length="316" mass="35184">MRRALLVGINDYKRSPLQGCIPDAKRMHEVISKHENGDPNFDCKLWISKPDSQTILIKTLKSKINDLFNQEADVALLYFSGHGASTTLGTYLVTQDAEKFNEGVSLSEVVSMANSSKATEVIIILDCCHSGDIGNFSELGERKVILREGVSLLTASRDTQYAMERDGFGVFTTIIYDALKGGAADILGKVNVARMYNYVDIMLDSWSQRPIFKSHVSKMIPLRNCTPKIPFETLRKLPNYFSEDKKGIQLSKEYTASADSKNGLIEVMSDLRKYHANGLLIPLETSSLDEAAEKGKACVLTPLGIYYKDLVIKNRI</sequence>
<dbReference type="OrthoDB" id="9812126at2"/>
<gene>
    <name evidence="2" type="ORF">IMCC3317_20620</name>
</gene>
<dbReference type="InterPro" id="IPR011600">
    <property type="entry name" value="Pept_C14_caspase"/>
</dbReference>
<dbReference type="InterPro" id="IPR050452">
    <property type="entry name" value="Metacaspase"/>
</dbReference>
<dbReference type="Gene3D" id="3.40.50.1460">
    <property type="match status" value="1"/>
</dbReference>
<organism evidence="2 3">
    <name type="scientific">Kordia antarctica</name>
    <dbReference type="NCBI Taxonomy" id="1218801"/>
    <lineage>
        <taxon>Bacteria</taxon>
        <taxon>Pseudomonadati</taxon>
        <taxon>Bacteroidota</taxon>
        <taxon>Flavobacteriia</taxon>
        <taxon>Flavobacteriales</taxon>
        <taxon>Flavobacteriaceae</taxon>
        <taxon>Kordia</taxon>
    </lineage>
</organism>
<dbReference type="EMBL" id="CP019288">
    <property type="protein sequence ID" value="QHI36697.1"/>
    <property type="molecule type" value="Genomic_DNA"/>
</dbReference>
<proteinExistence type="predicted"/>
<dbReference type="Pfam" id="PF00656">
    <property type="entry name" value="Peptidase_C14"/>
    <property type="match status" value="1"/>
</dbReference>
<dbReference type="PANTHER" id="PTHR48104:SF30">
    <property type="entry name" value="METACASPASE-1"/>
    <property type="match status" value="1"/>
</dbReference>
<name>A0A7L4ZJP7_9FLAO</name>
<protein>
    <recommendedName>
        <fullName evidence="1">Peptidase C14 caspase domain-containing protein</fullName>
    </recommendedName>
</protein>
<dbReference type="RefSeq" id="WP_160129382.1">
    <property type="nucleotide sequence ID" value="NZ_CP019288.1"/>
</dbReference>
<dbReference type="GO" id="GO:0006508">
    <property type="term" value="P:proteolysis"/>
    <property type="evidence" value="ECO:0007669"/>
    <property type="project" value="InterPro"/>
</dbReference>
<evidence type="ECO:0000313" key="3">
    <source>
        <dbReference type="Proteomes" id="UP000464657"/>
    </source>
</evidence>
<dbReference type="PANTHER" id="PTHR48104">
    <property type="entry name" value="METACASPASE-4"/>
    <property type="match status" value="1"/>
</dbReference>
<dbReference type="GO" id="GO:0005737">
    <property type="term" value="C:cytoplasm"/>
    <property type="evidence" value="ECO:0007669"/>
    <property type="project" value="TreeGrafter"/>
</dbReference>
<dbReference type="AlphaFoldDB" id="A0A7L4ZJP7"/>
<dbReference type="SUPFAM" id="SSF52129">
    <property type="entry name" value="Caspase-like"/>
    <property type="match status" value="1"/>
</dbReference>
<accession>A0A7L4ZJP7</accession>
<dbReference type="KEGG" id="kan:IMCC3317_20620"/>
<keyword evidence="3" id="KW-1185">Reference proteome</keyword>